<reference evidence="2" key="2">
    <citation type="submission" date="2020-11" db="EMBL/GenBank/DDBJ databases">
        <authorList>
            <person name="McCartney M.A."/>
            <person name="Auch B."/>
            <person name="Kono T."/>
            <person name="Mallez S."/>
            <person name="Becker A."/>
            <person name="Gohl D.M."/>
            <person name="Silverstein K.A.T."/>
            <person name="Koren S."/>
            <person name="Bechman K.B."/>
            <person name="Herman A."/>
            <person name="Abrahante J.E."/>
            <person name="Garbe J."/>
        </authorList>
    </citation>
    <scope>NUCLEOTIDE SEQUENCE</scope>
    <source>
        <strain evidence="2">Duluth1</strain>
        <tissue evidence="2">Whole animal</tissue>
    </source>
</reference>
<name>A0A9D4M2D3_DREPO</name>
<reference evidence="2" key="1">
    <citation type="journal article" date="2019" name="bioRxiv">
        <title>The Genome of the Zebra Mussel, Dreissena polymorpha: A Resource for Invasive Species Research.</title>
        <authorList>
            <person name="McCartney M.A."/>
            <person name="Auch B."/>
            <person name="Kono T."/>
            <person name="Mallez S."/>
            <person name="Zhang Y."/>
            <person name="Obille A."/>
            <person name="Becker A."/>
            <person name="Abrahante J.E."/>
            <person name="Garbe J."/>
            <person name="Badalamenti J.P."/>
            <person name="Herman A."/>
            <person name="Mangelson H."/>
            <person name="Liachko I."/>
            <person name="Sullivan S."/>
            <person name="Sone E.D."/>
            <person name="Koren S."/>
            <person name="Silverstein K.A.T."/>
            <person name="Beckman K.B."/>
            <person name="Gohl D.M."/>
        </authorList>
    </citation>
    <scope>NUCLEOTIDE SEQUENCE</scope>
    <source>
        <strain evidence="2">Duluth1</strain>
        <tissue evidence="2">Whole animal</tissue>
    </source>
</reference>
<gene>
    <name evidence="2" type="ORF">DPMN_031545</name>
</gene>
<sequence length="114" mass="12888">MRVLGCVTKAGFPANLAIRENLEKDSLFPFWTDRRTDRWTDGQTAGLLNNILIEAAKKDFYNEHRQSQVVRDSMERDIVGLERDTLQVRMDKSGSGKVENVKTGSTDGTDVDKL</sequence>
<comment type="caution">
    <text evidence="2">The sequence shown here is derived from an EMBL/GenBank/DDBJ whole genome shotgun (WGS) entry which is preliminary data.</text>
</comment>
<keyword evidence="3" id="KW-1185">Reference proteome</keyword>
<protein>
    <submittedName>
        <fullName evidence="2">Uncharacterized protein</fullName>
    </submittedName>
</protein>
<evidence type="ECO:0000313" key="3">
    <source>
        <dbReference type="Proteomes" id="UP000828390"/>
    </source>
</evidence>
<proteinExistence type="predicted"/>
<organism evidence="2 3">
    <name type="scientific">Dreissena polymorpha</name>
    <name type="common">Zebra mussel</name>
    <name type="synonym">Mytilus polymorpha</name>
    <dbReference type="NCBI Taxonomy" id="45954"/>
    <lineage>
        <taxon>Eukaryota</taxon>
        <taxon>Metazoa</taxon>
        <taxon>Spiralia</taxon>
        <taxon>Lophotrochozoa</taxon>
        <taxon>Mollusca</taxon>
        <taxon>Bivalvia</taxon>
        <taxon>Autobranchia</taxon>
        <taxon>Heteroconchia</taxon>
        <taxon>Euheterodonta</taxon>
        <taxon>Imparidentia</taxon>
        <taxon>Neoheterodontei</taxon>
        <taxon>Myida</taxon>
        <taxon>Dreissenoidea</taxon>
        <taxon>Dreissenidae</taxon>
        <taxon>Dreissena</taxon>
    </lineage>
</organism>
<evidence type="ECO:0000313" key="2">
    <source>
        <dbReference type="EMBL" id="KAH3868399.1"/>
    </source>
</evidence>
<evidence type="ECO:0000256" key="1">
    <source>
        <dbReference type="SAM" id="MobiDB-lite"/>
    </source>
</evidence>
<feature type="region of interest" description="Disordered" evidence="1">
    <location>
        <begin position="89"/>
        <end position="114"/>
    </location>
</feature>
<dbReference type="Proteomes" id="UP000828390">
    <property type="component" value="Unassembled WGS sequence"/>
</dbReference>
<accession>A0A9D4M2D3</accession>
<dbReference type="AlphaFoldDB" id="A0A9D4M2D3"/>
<dbReference type="EMBL" id="JAIWYP010000002">
    <property type="protein sequence ID" value="KAH3868399.1"/>
    <property type="molecule type" value="Genomic_DNA"/>
</dbReference>